<dbReference type="InterPro" id="IPR002293">
    <property type="entry name" value="AA/rel_permease1"/>
</dbReference>
<feature type="transmembrane region" description="Helical" evidence="7">
    <location>
        <begin position="215"/>
        <end position="237"/>
    </location>
</feature>
<protein>
    <submittedName>
        <fullName evidence="8">Amino acid/polyamine/organocation transporter (APC superfamily)</fullName>
    </submittedName>
</protein>
<dbReference type="Gene3D" id="1.20.1740.10">
    <property type="entry name" value="Amino acid/polyamine transporter I"/>
    <property type="match status" value="1"/>
</dbReference>
<proteinExistence type="predicted"/>
<dbReference type="PIRSF" id="PIRSF006060">
    <property type="entry name" value="AA_transporter"/>
    <property type="match status" value="1"/>
</dbReference>
<feature type="region of interest" description="Disordered" evidence="6">
    <location>
        <begin position="468"/>
        <end position="491"/>
    </location>
</feature>
<name>A0A3N2C6E4_9MICO</name>
<reference evidence="8 9" key="1">
    <citation type="submission" date="2018-11" db="EMBL/GenBank/DDBJ databases">
        <title>Sequencing the genomes of 1000 actinobacteria strains.</title>
        <authorList>
            <person name="Klenk H.-P."/>
        </authorList>
    </citation>
    <scope>NUCLEOTIDE SEQUENCE [LARGE SCALE GENOMIC DNA]</scope>
    <source>
        <strain evidence="8 9">DSM 14012</strain>
    </source>
</reference>
<evidence type="ECO:0000256" key="1">
    <source>
        <dbReference type="ARBA" id="ARBA00004651"/>
    </source>
</evidence>
<keyword evidence="4 7" id="KW-1133">Transmembrane helix</keyword>
<dbReference type="EMBL" id="RKHL01000001">
    <property type="protein sequence ID" value="ROR83078.1"/>
    <property type="molecule type" value="Genomic_DNA"/>
</dbReference>
<evidence type="ECO:0000256" key="7">
    <source>
        <dbReference type="SAM" id="Phobius"/>
    </source>
</evidence>
<comment type="caution">
    <text evidence="8">The sequence shown here is derived from an EMBL/GenBank/DDBJ whole genome shotgun (WGS) entry which is preliminary data.</text>
</comment>
<feature type="transmembrane region" description="Helical" evidence="7">
    <location>
        <begin position="404"/>
        <end position="426"/>
    </location>
</feature>
<evidence type="ECO:0000256" key="2">
    <source>
        <dbReference type="ARBA" id="ARBA00022475"/>
    </source>
</evidence>
<dbReference type="AlphaFoldDB" id="A0A3N2C6E4"/>
<feature type="transmembrane region" description="Helical" evidence="7">
    <location>
        <begin position="249"/>
        <end position="272"/>
    </location>
</feature>
<dbReference type="RefSeq" id="WP_085513788.1">
    <property type="nucleotide sequence ID" value="NZ_FXAP01000006.1"/>
</dbReference>
<feature type="transmembrane region" description="Helical" evidence="7">
    <location>
        <begin position="104"/>
        <end position="129"/>
    </location>
</feature>
<feature type="transmembrane region" description="Helical" evidence="7">
    <location>
        <begin position="438"/>
        <end position="458"/>
    </location>
</feature>
<feature type="transmembrane region" description="Helical" evidence="7">
    <location>
        <begin position="172"/>
        <end position="195"/>
    </location>
</feature>
<dbReference type="GO" id="GO:0022857">
    <property type="term" value="F:transmembrane transporter activity"/>
    <property type="evidence" value="ECO:0007669"/>
    <property type="project" value="InterPro"/>
</dbReference>
<comment type="subcellular location">
    <subcellularLocation>
        <location evidence="1">Cell membrane</location>
        <topology evidence="1">Multi-pass membrane protein</topology>
    </subcellularLocation>
</comment>
<dbReference type="PANTHER" id="PTHR42770:SF7">
    <property type="entry name" value="MEMBRANE PROTEIN"/>
    <property type="match status" value="1"/>
</dbReference>
<evidence type="ECO:0000256" key="4">
    <source>
        <dbReference type="ARBA" id="ARBA00022989"/>
    </source>
</evidence>
<sequence>MSTEHVTSTDETTHLPKRMRWFDGFAMAMTMPAALIATLGASITGLGGWGAAVLWAISMILAMGVNWIYTELATMFPNSSGGIAHYAAEAWKSRAPWVAPITGVGYWLPWGTNLATYGAVTGALIQAQWFPNEDWVIQLGPISITFPILIGLGVIGVMYLINVIGVRVTMAFVYITAGILLIPLFVFIVFPLFSADWAPLDLTWKLEGIEGLHTAIVWLYIMAWTTFGIEVCATFAPEYRDSVKDTTKAIKASVLFCLGVFFVIPLTLGGYAGEAAIADNPATFFVASFASLVGGAADVMVLCLIASLLLIMTTSVADASRVLFNMGKERVTVPSLGVLNRRGVPFRSLNVMLVMNVVILVVLQNPLAIIVTGNLGYILTHFFAVSGFFLLRKDRPDAVRPIRLPRFFVPLSVVLSVILAIILIVGATGFSTTGYGGFLELGIALGLLALGVVIWLFVQRSTKLDAGLGSGGASAGTPRAEAEHTDAARTD</sequence>
<feature type="transmembrane region" description="Helical" evidence="7">
    <location>
        <begin position="21"/>
        <end position="43"/>
    </location>
</feature>
<dbReference type="Proteomes" id="UP000266915">
    <property type="component" value="Unassembled WGS sequence"/>
</dbReference>
<feature type="transmembrane region" description="Helical" evidence="7">
    <location>
        <begin position="135"/>
        <end position="160"/>
    </location>
</feature>
<dbReference type="Pfam" id="PF13520">
    <property type="entry name" value="AA_permease_2"/>
    <property type="match status" value="1"/>
</dbReference>
<keyword evidence="5 7" id="KW-0472">Membrane</keyword>
<gene>
    <name evidence="8" type="ORF">EDD42_3180</name>
</gene>
<keyword evidence="9" id="KW-1185">Reference proteome</keyword>
<dbReference type="PANTHER" id="PTHR42770">
    <property type="entry name" value="AMINO ACID TRANSPORTER-RELATED"/>
    <property type="match status" value="1"/>
</dbReference>
<accession>A0A3N2C6E4</accession>
<evidence type="ECO:0000256" key="5">
    <source>
        <dbReference type="ARBA" id="ARBA00023136"/>
    </source>
</evidence>
<organism evidence="8 9">
    <name type="scientific">Plantibacter flavus</name>
    <dbReference type="NCBI Taxonomy" id="150123"/>
    <lineage>
        <taxon>Bacteria</taxon>
        <taxon>Bacillati</taxon>
        <taxon>Actinomycetota</taxon>
        <taxon>Actinomycetes</taxon>
        <taxon>Micrococcales</taxon>
        <taxon>Microbacteriaceae</taxon>
        <taxon>Plantibacter</taxon>
    </lineage>
</organism>
<feature type="compositionally biased region" description="Basic and acidic residues" evidence="6">
    <location>
        <begin position="480"/>
        <end position="491"/>
    </location>
</feature>
<evidence type="ECO:0000313" key="8">
    <source>
        <dbReference type="EMBL" id="ROR83078.1"/>
    </source>
</evidence>
<dbReference type="GO" id="GO:0005886">
    <property type="term" value="C:plasma membrane"/>
    <property type="evidence" value="ECO:0007669"/>
    <property type="project" value="UniProtKB-SubCell"/>
</dbReference>
<dbReference type="InterPro" id="IPR050367">
    <property type="entry name" value="APC_superfamily"/>
</dbReference>
<feature type="transmembrane region" description="Helical" evidence="7">
    <location>
        <begin position="349"/>
        <end position="369"/>
    </location>
</feature>
<feature type="transmembrane region" description="Helical" evidence="7">
    <location>
        <begin position="49"/>
        <end position="69"/>
    </location>
</feature>
<feature type="transmembrane region" description="Helical" evidence="7">
    <location>
        <begin position="375"/>
        <end position="392"/>
    </location>
</feature>
<evidence type="ECO:0000256" key="3">
    <source>
        <dbReference type="ARBA" id="ARBA00022692"/>
    </source>
</evidence>
<evidence type="ECO:0000256" key="6">
    <source>
        <dbReference type="SAM" id="MobiDB-lite"/>
    </source>
</evidence>
<feature type="transmembrane region" description="Helical" evidence="7">
    <location>
        <begin position="284"/>
        <end position="311"/>
    </location>
</feature>
<evidence type="ECO:0000313" key="9">
    <source>
        <dbReference type="Proteomes" id="UP000266915"/>
    </source>
</evidence>
<keyword evidence="2" id="KW-1003">Cell membrane</keyword>
<keyword evidence="3 7" id="KW-0812">Transmembrane</keyword>